<dbReference type="PANTHER" id="PTHR30055">
    <property type="entry name" value="HTH-TYPE TRANSCRIPTIONAL REGULATOR RUTR"/>
    <property type="match status" value="1"/>
</dbReference>
<name>A0A9W6HAH6_9MICO</name>
<reference evidence="6" key="1">
    <citation type="journal article" date="2014" name="Int. J. Syst. Evol. Microbiol.">
        <title>Complete genome sequence of Corynebacterium casei LMG S-19264T (=DSM 44701T), isolated from a smear-ripened cheese.</title>
        <authorList>
            <consortium name="US DOE Joint Genome Institute (JGI-PGF)"/>
            <person name="Walter F."/>
            <person name="Albersmeier A."/>
            <person name="Kalinowski J."/>
            <person name="Ruckert C."/>
        </authorList>
    </citation>
    <scope>NUCLEOTIDE SEQUENCE</scope>
    <source>
        <strain evidence="6">VKM Ac-1401</strain>
    </source>
</reference>
<dbReference type="PRINTS" id="PR00455">
    <property type="entry name" value="HTHTETR"/>
</dbReference>
<dbReference type="SUPFAM" id="SSF48498">
    <property type="entry name" value="Tetracyclin repressor-like, C-terminal domain"/>
    <property type="match status" value="1"/>
</dbReference>
<evidence type="ECO:0000313" key="7">
    <source>
        <dbReference type="Proteomes" id="UP001142372"/>
    </source>
</evidence>
<comment type="caution">
    <text evidence="6">The sequence shown here is derived from an EMBL/GenBank/DDBJ whole genome shotgun (WGS) entry which is preliminary data.</text>
</comment>
<dbReference type="AlphaFoldDB" id="A0A9W6HAH6"/>
<dbReference type="InterPro" id="IPR036271">
    <property type="entry name" value="Tet_transcr_reg_TetR-rel_C_sf"/>
</dbReference>
<dbReference type="Pfam" id="PF00440">
    <property type="entry name" value="TetR_N"/>
    <property type="match status" value="1"/>
</dbReference>
<organism evidence="6 7">
    <name type="scientific">Leifsonia poae</name>
    <dbReference type="NCBI Taxonomy" id="110933"/>
    <lineage>
        <taxon>Bacteria</taxon>
        <taxon>Bacillati</taxon>
        <taxon>Actinomycetota</taxon>
        <taxon>Actinomycetes</taxon>
        <taxon>Micrococcales</taxon>
        <taxon>Microbacteriaceae</taxon>
        <taxon>Leifsonia</taxon>
    </lineage>
</organism>
<keyword evidence="7" id="KW-1185">Reference proteome</keyword>
<dbReference type="InterPro" id="IPR050109">
    <property type="entry name" value="HTH-type_TetR-like_transc_reg"/>
</dbReference>
<dbReference type="PROSITE" id="PS50977">
    <property type="entry name" value="HTH_TETR_2"/>
    <property type="match status" value="1"/>
</dbReference>
<dbReference type="Gene3D" id="1.10.357.10">
    <property type="entry name" value="Tetracycline Repressor, domain 2"/>
    <property type="match status" value="1"/>
</dbReference>
<evidence type="ECO:0000256" key="2">
    <source>
        <dbReference type="ARBA" id="ARBA00023125"/>
    </source>
</evidence>
<dbReference type="InterPro" id="IPR009057">
    <property type="entry name" value="Homeodomain-like_sf"/>
</dbReference>
<evidence type="ECO:0000256" key="4">
    <source>
        <dbReference type="PROSITE-ProRule" id="PRU00335"/>
    </source>
</evidence>
<gene>
    <name evidence="6" type="ORF">GCM10017584_18570</name>
</gene>
<evidence type="ECO:0000256" key="1">
    <source>
        <dbReference type="ARBA" id="ARBA00023015"/>
    </source>
</evidence>
<dbReference type="EMBL" id="BSEN01000006">
    <property type="protein sequence ID" value="GLJ76283.1"/>
    <property type="molecule type" value="Genomic_DNA"/>
</dbReference>
<reference evidence="6" key="2">
    <citation type="submission" date="2023-01" db="EMBL/GenBank/DDBJ databases">
        <authorList>
            <person name="Sun Q."/>
            <person name="Evtushenko L."/>
        </authorList>
    </citation>
    <scope>NUCLEOTIDE SEQUENCE</scope>
    <source>
        <strain evidence="6">VKM Ac-1401</strain>
    </source>
</reference>
<keyword evidence="2 4" id="KW-0238">DNA-binding</keyword>
<dbReference type="Proteomes" id="UP001142372">
    <property type="component" value="Unassembled WGS sequence"/>
</dbReference>
<evidence type="ECO:0000259" key="5">
    <source>
        <dbReference type="PROSITE" id="PS50977"/>
    </source>
</evidence>
<evidence type="ECO:0000313" key="6">
    <source>
        <dbReference type="EMBL" id="GLJ76283.1"/>
    </source>
</evidence>
<dbReference type="PANTHER" id="PTHR30055:SF234">
    <property type="entry name" value="HTH-TYPE TRANSCRIPTIONAL REGULATOR BETI"/>
    <property type="match status" value="1"/>
</dbReference>
<keyword evidence="3" id="KW-0804">Transcription</keyword>
<protein>
    <submittedName>
        <fullName evidence="6">TetR family transcriptional regulator</fullName>
    </submittedName>
</protein>
<dbReference type="InterPro" id="IPR001647">
    <property type="entry name" value="HTH_TetR"/>
</dbReference>
<accession>A0A9W6HAH6</accession>
<dbReference type="SUPFAM" id="SSF46689">
    <property type="entry name" value="Homeodomain-like"/>
    <property type="match status" value="1"/>
</dbReference>
<dbReference type="InterPro" id="IPR049445">
    <property type="entry name" value="TetR_SbtR-like_C"/>
</dbReference>
<proteinExistence type="predicted"/>
<feature type="domain" description="HTH tetR-type" evidence="5">
    <location>
        <begin position="9"/>
        <end position="68"/>
    </location>
</feature>
<evidence type="ECO:0000256" key="3">
    <source>
        <dbReference type="ARBA" id="ARBA00023163"/>
    </source>
</evidence>
<dbReference type="GO" id="GO:0000976">
    <property type="term" value="F:transcription cis-regulatory region binding"/>
    <property type="evidence" value="ECO:0007669"/>
    <property type="project" value="TreeGrafter"/>
</dbReference>
<dbReference type="GO" id="GO:0003700">
    <property type="term" value="F:DNA-binding transcription factor activity"/>
    <property type="evidence" value="ECO:0007669"/>
    <property type="project" value="TreeGrafter"/>
</dbReference>
<sequence>MNRGRSAGPENRRALIAAAREVFAEGGFAAPLSAVARRAGVGQGSLYRHFPDRIALALAVFDDNITDLEALRDRPDARMSDLFDEISEQAIASTALIDMISTERHDPRAEELGARVSAVVDAVLVRDQDAGRIRASVTGGDVMLAVSMLAFLLSRTDHDERPAIAERARRIFREGFATDPDVSA</sequence>
<feature type="DNA-binding region" description="H-T-H motif" evidence="4">
    <location>
        <begin position="31"/>
        <end position="50"/>
    </location>
</feature>
<dbReference type="Pfam" id="PF21597">
    <property type="entry name" value="TetR_C_43"/>
    <property type="match status" value="1"/>
</dbReference>
<keyword evidence="1" id="KW-0805">Transcription regulation</keyword>